<dbReference type="RefSeq" id="WP_193812823.1">
    <property type="nucleotide sequence ID" value="NZ_CP040442.1"/>
</dbReference>
<name>A0A7M2Y697_9FLAO</name>
<dbReference type="EMBL" id="CP040442">
    <property type="protein sequence ID" value="QOW09610.1"/>
    <property type="molecule type" value="Genomic_DNA"/>
</dbReference>
<keyword evidence="2" id="KW-0732">Signal</keyword>
<dbReference type="InterPro" id="IPR028011">
    <property type="entry name" value="DUF4476"/>
</dbReference>
<accession>A0A7M2Y697</accession>
<protein>
    <submittedName>
        <fullName evidence="4">DUF4476 domain-containing protein</fullName>
    </submittedName>
</protein>
<proteinExistence type="predicted"/>
<dbReference type="KEGG" id="kfa:Q73A0000_04130"/>
<keyword evidence="5" id="KW-1185">Reference proteome</keyword>
<evidence type="ECO:0000313" key="4">
    <source>
        <dbReference type="EMBL" id="QOW09610.1"/>
    </source>
</evidence>
<feature type="compositionally biased region" description="Polar residues" evidence="1">
    <location>
        <begin position="54"/>
        <end position="69"/>
    </location>
</feature>
<gene>
    <name evidence="4" type="ORF">Q73A0000_04130</name>
</gene>
<organism evidence="4 5">
    <name type="scientific">Kaistella flava</name>
    <name type="common">ex Peng et al. 2021</name>
    <dbReference type="NCBI Taxonomy" id="2038776"/>
    <lineage>
        <taxon>Bacteria</taxon>
        <taxon>Pseudomonadati</taxon>
        <taxon>Bacteroidota</taxon>
        <taxon>Flavobacteriia</taxon>
        <taxon>Flavobacteriales</taxon>
        <taxon>Weeksellaceae</taxon>
        <taxon>Chryseobacterium group</taxon>
        <taxon>Kaistella</taxon>
    </lineage>
</organism>
<feature type="compositionally biased region" description="Polar residues" evidence="1">
    <location>
        <begin position="35"/>
        <end position="47"/>
    </location>
</feature>
<evidence type="ECO:0000256" key="1">
    <source>
        <dbReference type="SAM" id="MobiDB-lite"/>
    </source>
</evidence>
<feature type="region of interest" description="Disordered" evidence="1">
    <location>
        <begin position="29"/>
        <end position="73"/>
    </location>
</feature>
<dbReference type="Proteomes" id="UP000594195">
    <property type="component" value="Chromosome"/>
</dbReference>
<feature type="signal peptide" evidence="2">
    <location>
        <begin position="1"/>
        <end position="18"/>
    </location>
</feature>
<feature type="chain" id="PRO_5032656925" evidence="2">
    <location>
        <begin position="19"/>
        <end position="298"/>
    </location>
</feature>
<evidence type="ECO:0000259" key="3">
    <source>
        <dbReference type="Pfam" id="PF14771"/>
    </source>
</evidence>
<dbReference type="AlphaFoldDB" id="A0A7M2Y697"/>
<sequence length="298" mass="34493">MKNIFTSCLLLMSLGVFAQEAGRAGELLKNEARTNEMQNPRNDNSGRTNDKVLDNSNYRTPPTYNNPKGNTNTTNYRWNYNSGNSEVFVRIPQNGNYTVEVGDQMMSNSSGKFRFFDLQFGTLPISIYQNNYLIYRTNLKLKTYTRLVLDFFPNKGLYLLGTYPVQNQSYGINEWDDVWNNPYGNQNGNWNGNNGNGNYYGNAMNNQDFNNFMSSVKRNGSFDKDKMSMITMTAKNINFTSQQIYSLLKTMDFDNNKLEIAKLLYVKCVDRQNYHLVFDAFDFSTSKNKLTDFISKYR</sequence>
<reference evidence="4 5" key="1">
    <citation type="submission" date="2019-05" db="EMBL/GenBank/DDBJ databases">
        <title>Chryseobacterium sp. isolated from King George Island, maritime Antarctica.</title>
        <authorList>
            <person name="Peng X."/>
        </authorList>
    </citation>
    <scope>NUCLEOTIDE SEQUENCE [LARGE SCALE GENOMIC DNA]</scope>
    <source>
        <strain evidence="4 5">7-3A</strain>
    </source>
</reference>
<evidence type="ECO:0000256" key="2">
    <source>
        <dbReference type="SAM" id="SignalP"/>
    </source>
</evidence>
<feature type="domain" description="DUF4476" evidence="3">
    <location>
        <begin position="204"/>
        <end position="294"/>
    </location>
</feature>
<dbReference type="Pfam" id="PF14771">
    <property type="entry name" value="DUF4476"/>
    <property type="match status" value="1"/>
</dbReference>
<evidence type="ECO:0000313" key="5">
    <source>
        <dbReference type="Proteomes" id="UP000594195"/>
    </source>
</evidence>